<organism evidence="1">
    <name type="scientific">uncultured bacterium</name>
    <name type="common">gcode 4</name>
    <dbReference type="NCBI Taxonomy" id="1234023"/>
    <lineage>
        <taxon>Bacteria</taxon>
        <taxon>environmental samples</taxon>
    </lineage>
</organism>
<evidence type="ECO:0000313" key="1">
    <source>
        <dbReference type="EMBL" id="EKD44768.1"/>
    </source>
</evidence>
<accession>K1ZK18</accession>
<name>K1ZK18_9BACT</name>
<feature type="non-terminal residue" evidence="1">
    <location>
        <position position="1"/>
    </location>
</feature>
<sequence>ACSETKYSDWTEDITSDSYVWTLGWIVQPDFSGPIKINWIRQKTSWVTIYASSSAKLEWLNYAHVWEIWWVKIWIDWIEFTVKKNAITLWKQKLSIAKKTTTGEFPVLDFNNLKDASWTPFTLSIANIYWLEIVLYSWTQIVWTYALPITVIPNNDLKIGSININGNDSYANWADMYALCGSVVDSFWNPINANYNVDGWVSLSSPENFDIDSVTSWFQGEWLRISNPAFINSQFCFHLTSLAPWKKDVTFKARIPKHNPSGDLSANGEFLDVYITKTISFRKPFTWILSIATSPYTLSIGTMLTMQLGVTPKSTLAWYSITQFKDQMRLVDSTNHEFQGLENSVNLTNNPTIDYRINAKTDAGVGIVPEVSISGNPVISYTLDGQTVRYRLSATDSPSDTIELNLWWTQMNSLKVVGNLQWQGKQTLASQSANFSDISKSDMRTTIRKNAYTLIRWRTSSETVIGGVKYHEGDYTLSWEPTYETLIVKNGNLTITENFNTINKKFGIIVLRDSATQTTQGNIYVRPNVRYIRAAMYADGGIISNGFLNDTVGNYKDSATRTNVLSEQLVIKGTLFTRNTIGGAIKGSTGKYILPGGSLTTDFDQAMMYDLNYMRRNNHGYNIVGINGSKDYNQGNQNNVVIIFDSSLQSSPPKGFK</sequence>
<dbReference type="EMBL" id="AMFJ01028742">
    <property type="protein sequence ID" value="EKD44768.1"/>
    <property type="molecule type" value="Genomic_DNA"/>
</dbReference>
<gene>
    <name evidence="1" type="ORF">ACD_71C00011G0002</name>
</gene>
<dbReference type="AlphaFoldDB" id="K1ZK18"/>
<protein>
    <submittedName>
        <fullName evidence="1">Uncharacterized protein</fullName>
    </submittedName>
</protein>
<reference evidence="1" key="1">
    <citation type="journal article" date="2012" name="Science">
        <title>Fermentation, hydrogen, and sulfur metabolism in multiple uncultivated bacterial phyla.</title>
        <authorList>
            <person name="Wrighton K.C."/>
            <person name="Thomas B.C."/>
            <person name="Sharon I."/>
            <person name="Miller C.S."/>
            <person name="Castelle C.J."/>
            <person name="VerBerkmoes N.C."/>
            <person name="Wilkins M.J."/>
            <person name="Hettich R.L."/>
            <person name="Lipton M.S."/>
            <person name="Williams K.H."/>
            <person name="Long P.E."/>
            <person name="Banfield J.F."/>
        </authorList>
    </citation>
    <scope>NUCLEOTIDE SEQUENCE [LARGE SCALE GENOMIC DNA]</scope>
</reference>
<comment type="caution">
    <text evidence="1">The sequence shown here is derived from an EMBL/GenBank/DDBJ whole genome shotgun (WGS) entry which is preliminary data.</text>
</comment>
<proteinExistence type="predicted"/>